<reference evidence="1 2" key="1">
    <citation type="submission" date="2018-07" db="EMBL/GenBank/DDBJ databases">
        <title>Genomic Encyclopedia of Type Strains, Phase III (KMG-III): the genomes of soil and plant-associated and newly described type strains.</title>
        <authorList>
            <person name="Whitman W."/>
        </authorList>
    </citation>
    <scope>NUCLEOTIDE SEQUENCE [LARGE SCALE GENOMIC DNA]</scope>
    <source>
        <strain evidence="1 2">CECT 7031</strain>
    </source>
</reference>
<comment type="caution">
    <text evidence="1">The sequence shown here is derived from an EMBL/GenBank/DDBJ whole genome shotgun (WGS) entry which is preliminary data.</text>
</comment>
<dbReference type="AlphaFoldDB" id="A0A288QVJ6"/>
<dbReference type="KEGG" id="wso:WSWS_00506"/>
<evidence type="ECO:0000313" key="2">
    <source>
        <dbReference type="Proteomes" id="UP000254912"/>
    </source>
</evidence>
<evidence type="ECO:0000313" key="1">
    <source>
        <dbReference type="EMBL" id="RDL11717.1"/>
    </source>
</evidence>
<dbReference type="RefSeq" id="WP_070229789.1">
    <property type="nucleotide sequence ID" value="NZ_BJYO01000002.1"/>
</dbReference>
<sequence length="121" mass="13785">MLSLIDDEQPKIAMGLTAGLPEFSTLADVQREIEWYQSNQDRELFMWQDPLSKHYTVVIGVEQVYSSVIVRLIAFGPEVDDAHRKAVGHDIYQALQQRYPKQAIMGTISNQKIVSGWAAYE</sequence>
<accession>A0A288QVJ6</accession>
<organism evidence="1 2">
    <name type="scientific">Weissella soli</name>
    <dbReference type="NCBI Taxonomy" id="155866"/>
    <lineage>
        <taxon>Bacteria</taxon>
        <taxon>Bacillati</taxon>
        <taxon>Bacillota</taxon>
        <taxon>Bacilli</taxon>
        <taxon>Lactobacillales</taxon>
        <taxon>Lactobacillaceae</taxon>
        <taxon>Weissella</taxon>
    </lineage>
</organism>
<gene>
    <name evidence="1" type="ORF">DFP99_0135</name>
</gene>
<proteinExistence type="predicted"/>
<name>A0A288QVJ6_9LACO</name>
<dbReference type="Proteomes" id="UP000254912">
    <property type="component" value="Unassembled WGS sequence"/>
</dbReference>
<protein>
    <submittedName>
        <fullName evidence="1">Riboflavin biosynthesis RibT protein</fullName>
    </submittedName>
</protein>
<dbReference type="EMBL" id="QRAS01000001">
    <property type="protein sequence ID" value="RDL11717.1"/>
    <property type="molecule type" value="Genomic_DNA"/>
</dbReference>
<dbReference type="GeneID" id="94545711"/>
<keyword evidence="2" id="KW-1185">Reference proteome</keyword>